<evidence type="ECO:0000313" key="1">
    <source>
        <dbReference type="EMBL" id="AYO29342.1"/>
    </source>
</evidence>
<dbReference type="AlphaFoldDB" id="A0A3G2R1M1"/>
<dbReference type="Pfam" id="PF18937">
    <property type="entry name" value="DUF5685"/>
    <property type="match status" value="1"/>
</dbReference>
<accession>A0A3G2R1M1</accession>
<proteinExistence type="predicted"/>
<protein>
    <submittedName>
        <fullName evidence="1">Uncharacterized protein</fullName>
    </submittedName>
</protein>
<dbReference type="InterPro" id="IPR043740">
    <property type="entry name" value="DUF5685"/>
</dbReference>
<keyword evidence="2" id="KW-1185">Reference proteome</keyword>
<organism evidence="1 2">
    <name type="scientific">Biomaibacter acetigenes</name>
    <dbReference type="NCBI Taxonomy" id="2316383"/>
    <lineage>
        <taxon>Bacteria</taxon>
        <taxon>Bacillati</taxon>
        <taxon>Bacillota</taxon>
        <taxon>Clostridia</taxon>
        <taxon>Thermosediminibacterales</taxon>
        <taxon>Tepidanaerobacteraceae</taxon>
        <taxon>Biomaibacter</taxon>
    </lineage>
</organism>
<gene>
    <name evidence="1" type="ORF">D2962_00845</name>
</gene>
<dbReference type="RefSeq" id="WP_122013830.1">
    <property type="nucleotide sequence ID" value="NZ_CP033169.1"/>
</dbReference>
<sequence length="306" mass="35775">MFGYIKPYKPEMKIKEYEVFKAYYCGLCKELGKRYGLFSRFSLNYEHTFLAIVLSALSDESIDMKLEPCIAHPFGKRPVIKNNEYIAYAADMNILLTYYKFLDMKKDEKKFLGTFGSLAFYNQFKKARSKYPEKAFAIEQNLRALDALERERCASIDKAAEPFANLMKEILPYPGMKFEESIVPDLEHIAYNLGRFIYIIDAYDDMEKDMKNRSYNPILLQFGKQLKNNEGGDPGGSFFRGTAKEEAKEWVCFNLTFTLSLIDRSFKKLEFKKNRGIIENVVKIGLYKELERIMKGDKKCKTRMKF</sequence>
<name>A0A3G2R1M1_9FIRM</name>
<dbReference type="KEGG" id="bacg:D2962_00845"/>
<reference evidence="1 2" key="1">
    <citation type="submission" date="2018-10" db="EMBL/GenBank/DDBJ databases">
        <authorList>
            <person name="Zhang X."/>
        </authorList>
    </citation>
    <scope>NUCLEOTIDE SEQUENCE [LARGE SCALE GENOMIC DNA]</scope>
    <source>
        <strain evidence="1 2">SK-G1</strain>
    </source>
</reference>
<evidence type="ECO:0000313" key="2">
    <source>
        <dbReference type="Proteomes" id="UP000280960"/>
    </source>
</evidence>
<dbReference type="EMBL" id="CP033169">
    <property type="protein sequence ID" value="AYO29342.1"/>
    <property type="molecule type" value="Genomic_DNA"/>
</dbReference>
<dbReference type="Proteomes" id="UP000280960">
    <property type="component" value="Chromosome"/>
</dbReference>